<dbReference type="OrthoDB" id="2974035at2"/>
<reference evidence="1 2" key="1">
    <citation type="submission" date="2019-03" db="EMBL/GenBank/DDBJ databases">
        <title>Diversity of the mouse oral microbiome.</title>
        <authorList>
            <person name="Joseph S."/>
            <person name="Aduse-Opoku J."/>
            <person name="Curtis M."/>
            <person name="Wade W."/>
            <person name="Hashim A."/>
        </authorList>
    </citation>
    <scope>NUCLEOTIDE SEQUENCE [LARGE SCALE GENOMIC DNA]</scope>
    <source>
        <strain evidence="1 2">WM131</strain>
    </source>
</reference>
<evidence type="ECO:0000313" key="2">
    <source>
        <dbReference type="Proteomes" id="UP000297253"/>
    </source>
</evidence>
<dbReference type="Proteomes" id="UP000297253">
    <property type="component" value="Unassembled WGS sequence"/>
</dbReference>
<organism evidence="1 2">
    <name type="scientific">Streptococcus cuniculi</name>
    <dbReference type="NCBI Taxonomy" id="1432788"/>
    <lineage>
        <taxon>Bacteria</taxon>
        <taxon>Bacillati</taxon>
        <taxon>Bacillota</taxon>
        <taxon>Bacilli</taxon>
        <taxon>Lactobacillales</taxon>
        <taxon>Streptococcaceae</taxon>
        <taxon>Streptococcus</taxon>
    </lineage>
</organism>
<evidence type="ECO:0000313" key="1">
    <source>
        <dbReference type="EMBL" id="TFU97920.1"/>
    </source>
</evidence>
<dbReference type="RefSeq" id="WP_135181867.1">
    <property type="nucleotide sequence ID" value="NZ_JADGKZ010000006.1"/>
</dbReference>
<sequence length="63" mass="7121">MPKYIVKKAYTDRDTNTLCEIGDVVELTKKRADEVNRTGKLYFGEGIELVDILKEGVLEDASE</sequence>
<proteinExistence type="predicted"/>
<dbReference type="EMBL" id="SPPD01000006">
    <property type="protein sequence ID" value="TFU97920.1"/>
    <property type="molecule type" value="Genomic_DNA"/>
</dbReference>
<protein>
    <submittedName>
        <fullName evidence="1">Uncharacterized protein</fullName>
    </submittedName>
</protein>
<name>A0A4Y9JA55_9STRE</name>
<dbReference type="AlphaFoldDB" id="A0A4Y9JA55"/>
<gene>
    <name evidence="1" type="ORF">E4T82_05495</name>
</gene>
<comment type="caution">
    <text evidence="1">The sequence shown here is derived from an EMBL/GenBank/DDBJ whole genome shotgun (WGS) entry which is preliminary data.</text>
</comment>
<accession>A0A4Y9JA55</accession>